<dbReference type="AlphaFoldDB" id="A0A381KP45"/>
<protein>
    <submittedName>
        <fullName evidence="1">Uncharacterized protein</fullName>
    </submittedName>
</protein>
<sequence>MEYKHKSFNLDKLVNEADIKELEYLFCEPGDEVREKLRFLQESGHRIVTNVFCSNFCPQTGCKGHSDQPDNTNE</sequence>
<evidence type="ECO:0000313" key="2">
    <source>
        <dbReference type="Proteomes" id="UP000255528"/>
    </source>
</evidence>
<evidence type="ECO:0000313" key="1">
    <source>
        <dbReference type="EMBL" id="SUY92772.1"/>
    </source>
</evidence>
<name>A0A381KP45_9ENTR</name>
<accession>A0A381KP45</accession>
<dbReference type="Proteomes" id="UP000255528">
    <property type="component" value="Unassembled WGS sequence"/>
</dbReference>
<organism evidence="1 2">
    <name type="scientific">Buttiauxella agrestis</name>
    <dbReference type="NCBI Taxonomy" id="82977"/>
    <lineage>
        <taxon>Bacteria</taxon>
        <taxon>Pseudomonadati</taxon>
        <taxon>Pseudomonadota</taxon>
        <taxon>Gammaproteobacteria</taxon>
        <taxon>Enterobacterales</taxon>
        <taxon>Enterobacteriaceae</taxon>
        <taxon>Buttiauxella</taxon>
    </lineage>
</organism>
<reference evidence="1 2" key="1">
    <citation type="submission" date="2018-06" db="EMBL/GenBank/DDBJ databases">
        <authorList>
            <consortium name="Pathogen Informatics"/>
            <person name="Doyle S."/>
        </authorList>
    </citation>
    <scope>NUCLEOTIDE SEQUENCE [LARGE SCALE GENOMIC DNA]</scope>
    <source>
        <strain evidence="1 2">NCTC12119</strain>
    </source>
</reference>
<dbReference type="RefSeq" id="WP_115632012.1">
    <property type="nucleotide sequence ID" value="NZ_UIGI01000002.1"/>
</dbReference>
<gene>
    <name evidence="1" type="ORF">NCTC12119_04801</name>
</gene>
<dbReference type="EMBL" id="UIGI01000002">
    <property type="protein sequence ID" value="SUY92772.1"/>
    <property type="molecule type" value="Genomic_DNA"/>
</dbReference>
<proteinExistence type="predicted"/>